<protein>
    <submittedName>
        <fullName evidence="3">Sensor domain-containing protein</fullName>
    </submittedName>
</protein>
<sequence>MSRRALTAGLDGKASPAKRWITIGAAAAAVVLAVAGLWWFAASPRLIKGEKLAALLLDNSQISSVMGAQMTAGDVSTEAMTNPGGLSKAGCLGALVAAQELTYTDSGYTGLRWNEARDSAENMEHYFVQSVASFPDAGRAEAFVANSAALWRLCADQEVVTVKAEQPPMTWRLAGVVGVPPTISIAESRQDVRWTCQRALRAEANVVVDVTACAQQITDQGRRLGDQIAARVAK</sequence>
<feature type="domain" description="PknH-like extracellular" evidence="2">
    <location>
        <begin position="49"/>
        <end position="231"/>
    </location>
</feature>
<organism evidence="3 4">
    <name type="scientific">[Mycobacterium] vasticus</name>
    <dbReference type="NCBI Taxonomy" id="2875777"/>
    <lineage>
        <taxon>Bacteria</taxon>
        <taxon>Bacillati</taxon>
        <taxon>Actinomycetota</taxon>
        <taxon>Actinomycetes</taxon>
        <taxon>Mycobacteriales</taxon>
        <taxon>Mycobacteriaceae</taxon>
        <taxon>Mycolicibacter</taxon>
    </lineage>
</organism>
<evidence type="ECO:0000256" key="1">
    <source>
        <dbReference type="SAM" id="Phobius"/>
    </source>
</evidence>
<evidence type="ECO:0000313" key="3">
    <source>
        <dbReference type="EMBL" id="MEB3068569.1"/>
    </source>
</evidence>
<dbReference type="InterPro" id="IPR038232">
    <property type="entry name" value="PknH-like_Extracell_sf"/>
</dbReference>
<keyword evidence="1" id="KW-0812">Transmembrane</keyword>
<dbReference type="EMBL" id="JAYJJQ010000004">
    <property type="protein sequence ID" value="MEB3068569.1"/>
    <property type="molecule type" value="Genomic_DNA"/>
</dbReference>
<keyword evidence="1" id="KW-1133">Transmembrane helix</keyword>
<dbReference type="Gene3D" id="3.40.1000.70">
    <property type="entry name" value="PknH-like extracellular domain"/>
    <property type="match status" value="1"/>
</dbReference>
<dbReference type="Proteomes" id="UP001299283">
    <property type="component" value="Unassembled WGS sequence"/>
</dbReference>
<proteinExistence type="predicted"/>
<dbReference type="RefSeq" id="WP_225398753.1">
    <property type="nucleotide sequence ID" value="NZ_JAYJJQ010000004.1"/>
</dbReference>
<keyword evidence="1" id="KW-0472">Membrane</keyword>
<comment type="caution">
    <text evidence="3">The sequence shown here is derived from an EMBL/GenBank/DDBJ whole genome shotgun (WGS) entry which is preliminary data.</text>
</comment>
<keyword evidence="4" id="KW-1185">Reference proteome</keyword>
<gene>
    <name evidence="3" type="ORF">K5L39_05170</name>
</gene>
<name>A0ABU5YX49_9MYCO</name>
<feature type="transmembrane region" description="Helical" evidence="1">
    <location>
        <begin position="20"/>
        <end position="41"/>
    </location>
</feature>
<accession>A0ABU5YX49</accession>
<evidence type="ECO:0000313" key="4">
    <source>
        <dbReference type="Proteomes" id="UP001299283"/>
    </source>
</evidence>
<evidence type="ECO:0000259" key="2">
    <source>
        <dbReference type="Pfam" id="PF14032"/>
    </source>
</evidence>
<dbReference type="InterPro" id="IPR026954">
    <property type="entry name" value="PknH-like_Extracell"/>
</dbReference>
<dbReference type="Pfam" id="PF14032">
    <property type="entry name" value="PknH_C"/>
    <property type="match status" value="1"/>
</dbReference>
<reference evidence="3 4" key="1">
    <citation type="submission" date="2023-12" db="EMBL/GenBank/DDBJ databases">
        <title>Description of new species of Mycobacterium terrae complex isolated from sewage at the Sao Paulo Zoological Park Foundation in Brazil.</title>
        <authorList>
            <person name="Romagnoli C.L."/>
            <person name="Conceicao E.C."/>
            <person name="Machado E."/>
            <person name="Barreto L.B.P.F."/>
            <person name="Sharma A."/>
            <person name="Silva N.M."/>
            <person name="Marques L.E."/>
            <person name="Juliana M.A."/>
            <person name="Lourenco M.C.S."/>
            <person name="Digiampietri L.A."/>
            <person name="Suffys P.N."/>
            <person name="Viana-Niero C."/>
        </authorList>
    </citation>
    <scope>NUCLEOTIDE SEQUENCE [LARGE SCALE GENOMIC DNA]</scope>
    <source>
        <strain evidence="3 4">MYC017</strain>
    </source>
</reference>